<dbReference type="STRING" id="1908205.BKG60_16180"/>
<comment type="caution">
    <text evidence="3">The sequence shown here is derived from an EMBL/GenBank/DDBJ whole genome shotgun (WGS) entry which is preliminary data.</text>
</comment>
<dbReference type="RefSeq" id="WP_070944558.1">
    <property type="nucleotide sequence ID" value="NZ_MLCL01000062.1"/>
</dbReference>
<gene>
    <name evidence="3" type="ORF">BKG61_09440</name>
</gene>
<feature type="compositionally biased region" description="Low complexity" evidence="2">
    <location>
        <begin position="42"/>
        <end position="59"/>
    </location>
</feature>
<feature type="region of interest" description="Disordered" evidence="2">
    <location>
        <begin position="28"/>
        <end position="60"/>
    </location>
</feature>
<evidence type="ECO:0000256" key="2">
    <source>
        <dbReference type="SAM" id="MobiDB-lite"/>
    </source>
</evidence>
<reference evidence="3 4" key="1">
    <citation type="submission" date="2016-10" db="EMBL/GenBank/DDBJ databases">
        <title>Evaluation of Human, Animal and Environmental Mycobacterium chelonae Isolates by Core Genome Phylogenomic Analysis, Targeted Gene Comparison, and Anti-microbial Susceptibility Patterns: A Tale of Mistaken Identities.</title>
        <authorList>
            <person name="Fogelson S.B."/>
            <person name="Camus A.C."/>
            <person name="Lorenz W."/>
            <person name="Vasireddy R."/>
            <person name="Vasireddy S."/>
            <person name="Smith T."/>
            <person name="Brown-Elliott B.A."/>
            <person name="Wallace R.J.Jr."/>
            <person name="Hasan N.A."/>
            <person name="Reischl U."/>
            <person name="Sanchez S."/>
        </authorList>
    </citation>
    <scope>NUCLEOTIDE SEQUENCE [LARGE SCALE GENOMIC DNA]</scope>
    <source>
        <strain evidence="3 4">24999</strain>
    </source>
</reference>
<evidence type="ECO:0008006" key="5">
    <source>
        <dbReference type="Google" id="ProtNLM"/>
    </source>
</evidence>
<dbReference type="PROSITE" id="PS51257">
    <property type="entry name" value="PROKAR_LIPOPROTEIN"/>
    <property type="match status" value="1"/>
</dbReference>
<evidence type="ECO:0000313" key="3">
    <source>
        <dbReference type="EMBL" id="OHU01260.1"/>
    </source>
</evidence>
<dbReference type="EMBL" id="MLHV01000007">
    <property type="protein sequence ID" value="OHU01260.1"/>
    <property type="molecule type" value="Genomic_DNA"/>
</dbReference>
<evidence type="ECO:0000256" key="1">
    <source>
        <dbReference type="ARBA" id="ARBA00022729"/>
    </source>
</evidence>
<proteinExistence type="predicted"/>
<keyword evidence="1" id="KW-0732">Signal</keyword>
<dbReference type="OrthoDB" id="3826775at2"/>
<evidence type="ECO:0000313" key="4">
    <source>
        <dbReference type="Proteomes" id="UP000179636"/>
    </source>
</evidence>
<feature type="compositionally biased region" description="Polar residues" evidence="2">
    <location>
        <begin position="29"/>
        <end position="41"/>
    </location>
</feature>
<organism evidence="3 4">
    <name type="scientific">Mycobacterium syngnathidarum</name>
    <dbReference type="NCBI Taxonomy" id="1908205"/>
    <lineage>
        <taxon>Bacteria</taxon>
        <taxon>Bacillati</taxon>
        <taxon>Actinomycetota</taxon>
        <taxon>Actinomycetes</taxon>
        <taxon>Mycobacteriales</taxon>
        <taxon>Mycobacteriaceae</taxon>
        <taxon>Mycobacterium</taxon>
    </lineage>
</organism>
<dbReference type="Proteomes" id="UP000179636">
    <property type="component" value="Unassembled WGS sequence"/>
</dbReference>
<dbReference type="Pfam" id="PF10738">
    <property type="entry name" value="Lpp-LpqN"/>
    <property type="match status" value="1"/>
</dbReference>
<dbReference type="InterPro" id="IPR019674">
    <property type="entry name" value="Lipoprotein_LpqN/LpqT-like"/>
</dbReference>
<sequence length="233" mass="24186">MSTSMRAGGLVVAAVALGVMLTGCGGKTVSGTATEPTGSSQTSTEPTKTTAAETDTPTAGHQYTIVDYVRDNNITETPVHRGDPGTPTLDMPIPEGWTDAGSSIPEWAWGAIVSTDPAFAADPPSIIALMSKLTGDVDPAKILEYAPNEIRNMPGYQNQGDGSADELSGFDAYQIGGTWVKDGATRLIAQKTVVIPADDGLFVLQLNADGTEEQMGPLMDATAAIDDQTVITP</sequence>
<accession>A0A1Q9W9B0</accession>
<name>A0A1S1K5I6_9MYCO</name>
<dbReference type="Gene3D" id="3.40.1000.10">
    <property type="entry name" value="Mog1/PsbP, alpha/beta/alpha sandwich"/>
    <property type="match status" value="1"/>
</dbReference>
<protein>
    <recommendedName>
        <fullName evidence="5">Lipoprotein LpqN</fullName>
    </recommendedName>
</protein>
<dbReference type="AlphaFoldDB" id="A0A1S1K5I6"/>
<keyword evidence="4" id="KW-1185">Reference proteome</keyword>
<accession>A0A1S1K5I6</accession>